<name>A0A1M6WA37_SELRU</name>
<reference evidence="2 3" key="1">
    <citation type="submission" date="2016-11" db="EMBL/GenBank/DDBJ databases">
        <authorList>
            <person name="Jaros S."/>
            <person name="Januszkiewicz K."/>
            <person name="Wedrychowicz H."/>
        </authorList>
    </citation>
    <scope>NUCLEOTIDE SEQUENCE [LARGE SCALE GENOMIC DNA]</scope>
    <source>
        <strain evidence="2 3">HD4</strain>
    </source>
</reference>
<feature type="transmembrane region" description="Helical" evidence="1">
    <location>
        <begin position="99"/>
        <end position="120"/>
    </location>
</feature>
<feature type="transmembrane region" description="Helical" evidence="1">
    <location>
        <begin position="44"/>
        <end position="69"/>
    </location>
</feature>
<organism evidence="2 3">
    <name type="scientific">Selenomonas ruminantium</name>
    <dbReference type="NCBI Taxonomy" id="971"/>
    <lineage>
        <taxon>Bacteria</taxon>
        <taxon>Bacillati</taxon>
        <taxon>Bacillota</taxon>
        <taxon>Negativicutes</taxon>
        <taxon>Selenomonadales</taxon>
        <taxon>Selenomonadaceae</taxon>
        <taxon>Selenomonas</taxon>
    </lineage>
</organism>
<accession>A0A1M6WA37</accession>
<evidence type="ECO:0000313" key="2">
    <source>
        <dbReference type="EMBL" id="SHK90632.1"/>
    </source>
</evidence>
<sequence>MRNKISHRLLVQGAVIAAIYVVLTLIFAPISFSEVQIRISEALTILPMFTIAAVPGLTVGCFLANILGGAPVPDVVFGTMATFIGAVGTRFLRDRKLSVAVIPPIVSNMIIIPLVLRYAYGILLPIPLMILAVGMGEVISCGVLGLMLHKALYKYRKMFRIV</sequence>
<feature type="transmembrane region" description="Helical" evidence="1">
    <location>
        <begin position="12"/>
        <end position="32"/>
    </location>
</feature>
<dbReference type="OrthoDB" id="9786793at2"/>
<feature type="transmembrane region" description="Helical" evidence="1">
    <location>
        <begin position="75"/>
        <end position="92"/>
    </location>
</feature>
<feature type="transmembrane region" description="Helical" evidence="1">
    <location>
        <begin position="126"/>
        <end position="148"/>
    </location>
</feature>
<protein>
    <submittedName>
        <fullName evidence="2">Uncharacterized membrane protein</fullName>
    </submittedName>
</protein>
<keyword evidence="1" id="KW-1133">Transmembrane helix</keyword>
<dbReference type="RefSeq" id="WP_073091412.1">
    <property type="nucleotide sequence ID" value="NZ_FRBC01000023.1"/>
</dbReference>
<proteinExistence type="predicted"/>
<dbReference type="Pfam" id="PF06177">
    <property type="entry name" value="QueT"/>
    <property type="match status" value="1"/>
</dbReference>
<evidence type="ECO:0000313" key="3">
    <source>
        <dbReference type="Proteomes" id="UP000184263"/>
    </source>
</evidence>
<dbReference type="InterPro" id="IPR010387">
    <property type="entry name" value="QueT"/>
</dbReference>
<keyword evidence="1" id="KW-0472">Membrane</keyword>
<gene>
    <name evidence="2" type="ORF">SAMN05216582_12353</name>
</gene>
<keyword evidence="1" id="KW-0812">Transmembrane</keyword>
<dbReference type="EMBL" id="FRBC01000023">
    <property type="protein sequence ID" value="SHK90632.1"/>
    <property type="molecule type" value="Genomic_DNA"/>
</dbReference>
<evidence type="ECO:0000256" key="1">
    <source>
        <dbReference type="SAM" id="Phobius"/>
    </source>
</evidence>
<dbReference type="AlphaFoldDB" id="A0A1M6WA37"/>
<dbReference type="PANTHER" id="PTHR40044:SF1">
    <property type="entry name" value="INTEGRAL MEMBRANE PROTEIN"/>
    <property type="match status" value="1"/>
</dbReference>
<dbReference type="PANTHER" id="PTHR40044">
    <property type="entry name" value="INTEGRAL MEMBRANE PROTEIN-RELATED"/>
    <property type="match status" value="1"/>
</dbReference>
<dbReference type="Proteomes" id="UP000184263">
    <property type="component" value="Unassembled WGS sequence"/>
</dbReference>
<dbReference type="PIRSF" id="PIRSF031501">
    <property type="entry name" value="QueT"/>
    <property type="match status" value="1"/>
</dbReference>